<accession>A0A151GM68</accession>
<sequence length="138" mass="15116">MATPDDVEHWEDQDGEATNMAEAYRELARYNQLLCHGRAAQRDPDPANKFHCASVYRAERTAQALESNLSSLETKLDDILAALESREGAANQVPTERNGTADMIATKNDAASDVAQVATPVNRNRAEETPSADSENKK</sequence>
<dbReference type="InParanoid" id="A0A151GM68"/>
<dbReference type="EMBL" id="LAYC01000002">
    <property type="protein sequence ID" value="KYK58203.1"/>
    <property type="molecule type" value="Genomic_DNA"/>
</dbReference>
<feature type="coiled-coil region" evidence="1">
    <location>
        <begin position="55"/>
        <end position="82"/>
    </location>
</feature>
<gene>
    <name evidence="3" type="ORF">DCS_05216</name>
</gene>
<dbReference type="Proteomes" id="UP000076580">
    <property type="component" value="Chromosome 02"/>
</dbReference>
<evidence type="ECO:0000313" key="4">
    <source>
        <dbReference type="Proteomes" id="UP000076580"/>
    </source>
</evidence>
<dbReference type="RefSeq" id="XP_040657555.1">
    <property type="nucleotide sequence ID" value="XM_040802522.1"/>
</dbReference>
<name>A0A151GM68_DRECN</name>
<comment type="caution">
    <text evidence="3">The sequence shown here is derived from an EMBL/GenBank/DDBJ whole genome shotgun (WGS) entry which is preliminary data.</text>
</comment>
<dbReference type="GeneID" id="63717859"/>
<organism evidence="3 4">
    <name type="scientific">Drechmeria coniospora</name>
    <name type="common">Nematophagous fungus</name>
    <name type="synonym">Meria coniospora</name>
    <dbReference type="NCBI Taxonomy" id="98403"/>
    <lineage>
        <taxon>Eukaryota</taxon>
        <taxon>Fungi</taxon>
        <taxon>Dikarya</taxon>
        <taxon>Ascomycota</taxon>
        <taxon>Pezizomycotina</taxon>
        <taxon>Sordariomycetes</taxon>
        <taxon>Hypocreomycetidae</taxon>
        <taxon>Hypocreales</taxon>
        <taxon>Ophiocordycipitaceae</taxon>
        <taxon>Drechmeria</taxon>
    </lineage>
</organism>
<evidence type="ECO:0000256" key="2">
    <source>
        <dbReference type="SAM" id="MobiDB-lite"/>
    </source>
</evidence>
<proteinExistence type="predicted"/>
<dbReference type="AlphaFoldDB" id="A0A151GM68"/>
<keyword evidence="4" id="KW-1185">Reference proteome</keyword>
<evidence type="ECO:0000313" key="3">
    <source>
        <dbReference type="EMBL" id="KYK58203.1"/>
    </source>
</evidence>
<feature type="compositionally biased region" description="Basic and acidic residues" evidence="2">
    <location>
        <begin position="124"/>
        <end position="138"/>
    </location>
</feature>
<protein>
    <submittedName>
        <fullName evidence="3">Uncharacterized protein</fullName>
    </submittedName>
</protein>
<reference evidence="3 4" key="1">
    <citation type="journal article" date="2016" name="Sci. Rep.">
        <title>Insights into Adaptations to a Near-Obligate Nematode Endoparasitic Lifestyle from the Finished Genome of Drechmeria coniospora.</title>
        <authorList>
            <person name="Zhang L."/>
            <person name="Zhou Z."/>
            <person name="Guo Q."/>
            <person name="Fokkens L."/>
            <person name="Miskei M."/>
            <person name="Pocsi I."/>
            <person name="Zhang W."/>
            <person name="Chen M."/>
            <person name="Wang L."/>
            <person name="Sun Y."/>
            <person name="Donzelli B.G."/>
            <person name="Gibson D.M."/>
            <person name="Nelson D.R."/>
            <person name="Luo J.G."/>
            <person name="Rep M."/>
            <person name="Liu H."/>
            <person name="Yang S."/>
            <person name="Wang J."/>
            <person name="Krasnoff S.B."/>
            <person name="Xu Y."/>
            <person name="Molnar I."/>
            <person name="Lin M."/>
        </authorList>
    </citation>
    <scope>NUCLEOTIDE SEQUENCE [LARGE SCALE GENOMIC DNA]</scope>
    <source>
        <strain evidence="3 4">ARSEF 6962</strain>
    </source>
</reference>
<feature type="region of interest" description="Disordered" evidence="2">
    <location>
        <begin position="108"/>
        <end position="138"/>
    </location>
</feature>
<keyword evidence="1" id="KW-0175">Coiled coil</keyword>
<evidence type="ECO:0000256" key="1">
    <source>
        <dbReference type="SAM" id="Coils"/>
    </source>
</evidence>